<evidence type="ECO:0000256" key="2">
    <source>
        <dbReference type="ARBA" id="ARBA00023157"/>
    </source>
</evidence>
<feature type="domain" description="MRH" evidence="5">
    <location>
        <begin position="685"/>
        <end position="925"/>
    </location>
</feature>
<evidence type="ECO:0000313" key="6">
    <source>
        <dbReference type="Proteomes" id="UP000887563"/>
    </source>
</evidence>
<dbReference type="InterPro" id="IPR009030">
    <property type="entry name" value="Growth_fac_rcpt_cys_sf"/>
</dbReference>
<dbReference type="SMART" id="SM01411">
    <property type="entry name" value="Ephrin_rec_like"/>
    <property type="match status" value="4"/>
</dbReference>
<name>A0A914LTF0_MELIC</name>
<sequence length="1081" mass="122439">MCQNIFEIQFLKIFTVTIYLLFLPLICLTEEIVKHCNSDDLIFQFTPCDQNDKRWLFAVPRSHDFLCTPESVPAPLHGLNCSVTCPAGHFLEMNSQKCKLCKPGTFSLGDRVRYEEFELTKLPEGFSIENSPDESFGGRTIRCGGGGWSIEGNQLRYSWIPCVSTLSISLHLTRPGFAEFQYQISRESKGLIQMLQVRNAQCQSYGNSKSLLLSQQKHLNKENNNEKVNQQEGADIRVQRLSLRRGQNLITWTVAVNPVLSSRMEIIRIIRIDISGLAFAPECSSCPEGTFSSVHGAQHCEPCGENEFAQKEATQCQQCPPNMWAEPRSEFCQKRPLCSSLDYFPVRPSTCVNSSEENLKIFWRKLNPQICIDNGILNTLPNKKEKCLPCGPEMERNNAGYCEPCPKGFISSGEGKCSPCPSGSIPNYGIFLTNWDSIPSGIELKKECEFLSAEIPNECPVSPSWISYGNRLESATTRMRGVALEINIKFKDGFSSPLHTGKITNENPLGKISMEVSLQCKGKCQFYIVQKIEKENSQQFIFPEKEENLQLLKMLTGSFTNNLLIFPILNSFPIHLLIAFTRTNAILGKDEINDKAIIHSINITNNGDISTNNFCIKCPIYENGKCKPCPSGEYFDKKKCKRCPPNTVLNQTESIYLLSNINLNNSNKIPCSKCPKYFQNSEDGLSCEFSGKFELEEEDGINSKINFDLSLLKGIPLSAKGIKIFARDGQSFTHIFNFSLFPNYPVKCKDSIPTKRQINIEDEKEEEENNALFCRSAVVPIFGKETNKSEEEEFVYISSTIISNKLVMISKQREYGGFKLSDEQLEYGKFLFKKYFLLPIYLKNISTELIQPNTKTQRPLDIHFFFESTNILIECPNGTMAAVTVRCDPSIITKPLVRLSRHCPDGTCDGCLYHAIVESALACPVCNEKDFKTIRGECINDIQKVHTIPSKHCVISGAQSHEREEPCRTILSSNIRLILSLTIILILILLLIICAIYRRNKTLEYRYMRLIEGKEMDNSARSCALNNSDQEDSEEENNEGEEIIKSSKARVFFSNKKSKKNKEKYGKLDERTEFIVEEESD</sequence>
<dbReference type="Gene3D" id="2.10.50.10">
    <property type="entry name" value="Tumor Necrosis Factor Receptor, subunit A, domain 2"/>
    <property type="match status" value="1"/>
</dbReference>
<dbReference type="InterPro" id="IPR056607">
    <property type="entry name" value="Elapor1/2_MRH"/>
</dbReference>
<dbReference type="Proteomes" id="UP000887563">
    <property type="component" value="Unplaced"/>
</dbReference>
<keyword evidence="4" id="KW-0472">Membrane</keyword>
<feature type="region of interest" description="Disordered" evidence="3">
    <location>
        <begin position="1022"/>
        <end position="1042"/>
    </location>
</feature>
<keyword evidence="1" id="KW-0732">Signal</keyword>
<keyword evidence="4" id="KW-1133">Transmembrane helix</keyword>
<organism evidence="6 7">
    <name type="scientific">Meloidogyne incognita</name>
    <name type="common">Southern root-knot nematode worm</name>
    <name type="synonym">Oxyuris incognita</name>
    <dbReference type="NCBI Taxonomy" id="6306"/>
    <lineage>
        <taxon>Eukaryota</taxon>
        <taxon>Metazoa</taxon>
        <taxon>Ecdysozoa</taxon>
        <taxon>Nematoda</taxon>
        <taxon>Chromadorea</taxon>
        <taxon>Rhabditida</taxon>
        <taxon>Tylenchina</taxon>
        <taxon>Tylenchomorpha</taxon>
        <taxon>Tylenchoidea</taxon>
        <taxon>Meloidogynidae</taxon>
        <taxon>Meloidogyninae</taxon>
        <taxon>Meloidogyne</taxon>
        <taxon>Meloidogyne incognita group</taxon>
    </lineage>
</organism>
<dbReference type="Pfam" id="PF23032">
    <property type="entry name" value="GBD_ELAPOR1-like_3rd"/>
    <property type="match status" value="1"/>
</dbReference>
<dbReference type="GO" id="GO:0016020">
    <property type="term" value="C:membrane"/>
    <property type="evidence" value="ECO:0007669"/>
    <property type="project" value="TreeGrafter"/>
</dbReference>
<evidence type="ECO:0000256" key="4">
    <source>
        <dbReference type="SAM" id="Phobius"/>
    </source>
</evidence>
<feature type="transmembrane region" description="Helical" evidence="4">
    <location>
        <begin position="977"/>
        <end position="997"/>
    </location>
</feature>
<dbReference type="PROSITE" id="PS51914">
    <property type="entry name" value="MRH"/>
    <property type="match status" value="1"/>
</dbReference>
<dbReference type="InterPro" id="IPR039181">
    <property type="entry name" value="Elapor1/2"/>
</dbReference>
<accession>A0A914LTF0</accession>
<dbReference type="AlphaFoldDB" id="A0A914LTF0"/>
<keyword evidence="6" id="KW-1185">Reference proteome</keyword>
<dbReference type="Pfam" id="PF23091">
    <property type="entry name" value="TNFR_ELAPOR1_6th"/>
    <property type="match status" value="1"/>
</dbReference>
<evidence type="ECO:0000313" key="7">
    <source>
        <dbReference type="WBParaSite" id="Minc3s00872g18316"/>
    </source>
</evidence>
<dbReference type="InterPro" id="IPR056610">
    <property type="entry name" value="Elapor1/2_TNFR-like"/>
</dbReference>
<dbReference type="InterPro" id="IPR044865">
    <property type="entry name" value="MRH_dom"/>
</dbReference>
<dbReference type="WBParaSite" id="Minc3s00872g18316">
    <property type="protein sequence ID" value="Minc3s00872g18316"/>
    <property type="gene ID" value="Minc3s00872g18316"/>
</dbReference>
<dbReference type="InterPro" id="IPR056609">
    <property type="entry name" value="Elapor1-like_3rd"/>
</dbReference>
<dbReference type="PANTHER" id="PTHR22727:SF15">
    <property type="entry name" value="MRH DOMAIN-CONTAINING PROTEIN"/>
    <property type="match status" value="1"/>
</dbReference>
<dbReference type="Pfam" id="PF23087">
    <property type="entry name" value="MRH_ELAPOR1_9th"/>
    <property type="match status" value="1"/>
</dbReference>
<dbReference type="SUPFAM" id="SSF57184">
    <property type="entry name" value="Growth factor receptor domain"/>
    <property type="match status" value="2"/>
</dbReference>
<evidence type="ECO:0000259" key="5">
    <source>
        <dbReference type="PROSITE" id="PS51914"/>
    </source>
</evidence>
<reference evidence="7" key="1">
    <citation type="submission" date="2022-11" db="UniProtKB">
        <authorList>
            <consortium name="WormBaseParasite"/>
        </authorList>
    </citation>
    <scope>IDENTIFICATION</scope>
</reference>
<evidence type="ECO:0000256" key="3">
    <source>
        <dbReference type="SAM" id="MobiDB-lite"/>
    </source>
</evidence>
<evidence type="ECO:0000256" key="1">
    <source>
        <dbReference type="ARBA" id="ARBA00022729"/>
    </source>
</evidence>
<protein>
    <submittedName>
        <fullName evidence="7">MRH domain-containing protein</fullName>
    </submittedName>
</protein>
<dbReference type="PANTHER" id="PTHR22727">
    <property type="entry name" value="PROTEIN CBG13728"/>
    <property type="match status" value="1"/>
</dbReference>
<proteinExistence type="predicted"/>
<feature type="compositionally biased region" description="Acidic residues" evidence="3">
    <location>
        <begin position="1029"/>
        <end position="1041"/>
    </location>
</feature>
<keyword evidence="4" id="KW-0812">Transmembrane</keyword>
<keyword evidence="2" id="KW-1015">Disulfide bond</keyword>